<dbReference type="EMBL" id="LVXG01000034">
    <property type="protein sequence ID" value="OQP44471.1"/>
    <property type="molecule type" value="Genomic_DNA"/>
</dbReference>
<feature type="region of interest" description="Disordered" evidence="1">
    <location>
        <begin position="1"/>
        <end position="81"/>
    </location>
</feature>
<feature type="compositionally biased region" description="Polar residues" evidence="1">
    <location>
        <begin position="13"/>
        <end position="22"/>
    </location>
</feature>
<feature type="compositionally biased region" description="Basic and acidic residues" evidence="1">
    <location>
        <begin position="62"/>
        <end position="81"/>
    </location>
</feature>
<reference evidence="3" key="1">
    <citation type="submission" date="2016-04" db="EMBL/GenBank/DDBJ databases">
        <authorList>
            <person name="Chen L."/>
            <person name="Zhuang W."/>
            <person name="Wang G."/>
        </authorList>
    </citation>
    <scope>NUCLEOTIDE SEQUENCE [LARGE SCALE GENOMIC DNA]</scope>
    <source>
        <strain evidence="3">17621</strain>
    </source>
</reference>
<protein>
    <submittedName>
        <fullName evidence="2">Uncharacterized protein</fullName>
    </submittedName>
</protein>
<dbReference type="Proteomes" id="UP000192610">
    <property type="component" value="Unassembled WGS sequence"/>
</dbReference>
<evidence type="ECO:0000313" key="2">
    <source>
        <dbReference type="EMBL" id="OQP44471.1"/>
    </source>
</evidence>
<keyword evidence="3" id="KW-1185">Reference proteome</keyword>
<proteinExistence type="predicted"/>
<dbReference type="RefSeq" id="WP_081202522.1">
    <property type="nucleotide sequence ID" value="NZ_FOCZ01000006.1"/>
</dbReference>
<gene>
    <name evidence="2" type="ORF">A4H97_08835</name>
</gene>
<organism evidence="2 3">
    <name type="scientific">Niastella yeongjuensis</name>
    <dbReference type="NCBI Taxonomy" id="354355"/>
    <lineage>
        <taxon>Bacteria</taxon>
        <taxon>Pseudomonadati</taxon>
        <taxon>Bacteroidota</taxon>
        <taxon>Chitinophagia</taxon>
        <taxon>Chitinophagales</taxon>
        <taxon>Chitinophagaceae</taxon>
        <taxon>Niastella</taxon>
    </lineage>
</organism>
<name>A0A1V9EEJ2_9BACT</name>
<evidence type="ECO:0000313" key="3">
    <source>
        <dbReference type="Proteomes" id="UP000192610"/>
    </source>
</evidence>
<feature type="compositionally biased region" description="Basic and acidic residues" evidence="1">
    <location>
        <begin position="24"/>
        <end position="35"/>
    </location>
</feature>
<sequence>MTTAKQKVEPEKTTQTGQNNINPELKKELQKRDTDTAPDEFIGPDADTDVPLDGSVQNDAVLRGENHADEIEKIDKLPPKK</sequence>
<feature type="compositionally biased region" description="Basic and acidic residues" evidence="1">
    <location>
        <begin position="1"/>
        <end position="12"/>
    </location>
</feature>
<accession>A0A1V9EEJ2</accession>
<comment type="caution">
    <text evidence="2">The sequence shown here is derived from an EMBL/GenBank/DDBJ whole genome shotgun (WGS) entry which is preliminary data.</text>
</comment>
<evidence type="ECO:0000256" key="1">
    <source>
        <dbReference type="SAM" id="MobiDB-lite"/>
    </source>
</evidence>
<dbReference type="AlphaFoldDB" id="A0A1V9EEJ2"/>
<dbReference type="OrthoDB" id="681092at2"/>